<evidence type="ECO:0000313" key="2">
    <source>
        <dbReference type="WBParaSite" id="RSKR_0000316900.1"/>
    </source>
</evidence>
<name>A0AC35TQP7_9BILA</name>
<dbReference type="WBParaSite" id="RSKR_0000316900.1">
    <property type="protein sequence ID" value="RSKR_0000316900.1"/>
    <property type="gene ID" value="RSKR_0000316900"/>
</dbReference>
<accession>A0AC35TQP7</accession>
<dbReference type="Proteomes" id="UP000095286">
    <property type="component" value="Unplaced"/>
</dbReference>
<sequence>MLRLQRIKLPRLHKKKPLRKLSHPNSDISQLQDAVKHLQVAKDDILPLLEASYSKLPQDPEYDNIRANTQEEQAKLCEGIQNAENAILDRIENIRQLENALLNYAKDVEDFDKTVSQIPSDDLDLLQAIKADLIPELQEKADKVKELSILANKDPALVKEQIDGALDDSIKMVDSKVADAKDKLAEEARVQAENEAIEKARIEAQRIEEEAKAAAENKAIEDAKKAEDQAAKIAEEKAIEEAKIAELKAIEDAKKAEDQAAKIAQEKAIKEAKIAELKAIEDAKIAEAKDIEAAKIAFENKAIEDARIEAEQLRLKAIEDATLAQEKAQADLKVKEDIAALIAAPVTEEIFKHIEEQLTSLSPEDSTELKQKAIEAKALNDEKEKIKSDLLKSKDDLLQLLNPDRENAFDIIGRYSREPQSYEVAVTDNENLPKLVEKLNQFVGDAKTLKPQLSQNNLVRDDLDAKREEIAELVNKLNALAGTLDKEIAREDVLIKHKNDLSDLITALSDKANSEALSSDNAPQVFGKIQNQIAPIQAKLDAAFDRLDEPLSIIEHSPKSDIWDLKDRLDEFAQALAETKENATTKLAIISVANDIKDNVKWLKDTLASAEQIESDPHASVKELENAVNLLKIAKEKVLPKLESNYTKLPQNAEYDAIRSTTREEQANLSENIQNAENAILERIDNIKNLEKVIADLSQEIRDINKKLDEVPSSDKDSIEAIESYLIAQLSDKVPKVHELSDQANKKEDGDKTTLEKAIEDVVKNMKQKVADSQKSIADQVQNKAIEEARIEAAKLAEEAKVAAENKAIEDARIEAEQLRFKEIEDARVEAENEAKLAQEKQVVEEARIAKEKEDERLAAEKEAEDARIKADEQAKLIALKIAEEVKAKEIEDAKLAEQIKVKQLEDERIKTKQIEDAAQKIAEEAKIAEEELLIASKNIELAKEADILTKQLSVEEPIQTTPLAISKDDQINIDNLINALKKKNQFVRDLLKNPNTILSQHTDLGDELSALIKEASPYIGKVKNMKPNEVGNKQLLDQVDFGHKNYKNLEEALNNWNEFTAVRNSANDNLDSVRSPIDEIEDQRFNPVEGKNILQILKDIQNELPTLNGQKDKLIELSQKLNPLDLPNTDARFFEADLISTTEQVATLIDEFTNELDYSSKMDDLISAALDRADILRRQIEDMNSAQVEDIEADLKAFGEELDVLANSKDILIGSDKRITPDVEIIANLKDVILPKLVKSKERKIKELTPEEVDEVPSEQIHVKSPPVKTLDQVLEEETLHVEPEVLSRKERSTSSEIPEIKIEDHDNIELEKSISHELPVLEVKEPTPQELPSLEAEESTPQELPSLEVKESTKVSETKEEVVVPDKTEEIEAGLIVLKTRLDEILSPEFKHTAVQDNIDPLGLSISRDQDRLAILKNELKPKIDELSSLPTSSIDLKSKIGKEDKDLDTQINRITDELATKLAQKKMADELDLMDDQFKILHDDRIEAEKQAEEDFRAAIEQKKIGDALYAKEKAEEEARREAQRIADKEAKAEALKKQNAEAKRIAKEEAKEAKRIAKAEAVAEAEKANKMIEQARMEAMQRAKAAEDARAEDARIEALRLAAEKQAEEERIAAEELVKEQARIEAERIAAEEREIEEAIKESERFAAAEKKADEDAKARALTEAAYAKLSPEEKVVADNIAAEKKAEEDRLETIRLVAEKKAQEEAKIIADKLAVEKKTQEEAKIRAENKVLDDISDLLAAPVTEETLKQIEAQLGSLAPSEAEHSNAAKEALDAQEAETSRKAAKDVEEIRISLIHEYEDLMNKSNLIDQDAKQFVAKYTDGGKPVFEEAVLDRNEAKPAALIAALESFIAQANVLDNKLRENDLMDLDTAINSEITSNCETLDKINEIAKLLNGDLPIEEALNLECNDLAKEIMELGEKASKVDSSKSENLVDLQQEIAALQEKLDPLFDRTEKESLFLFTPRPDVWNLKEDLDLIAVVVADARQKVESEVQRSTNIIAEKEAEEAREAEEKVRALDEAKHAAEKIAEVAKLEAAKLAEEARVVAEEKAKLEALMLADEAREIEAVRTAEENKKIEAAEKAIEEARVIAEKLAEEAHLEALRIAEEARVEAEEKAKLEALRLAEQARIDAQEEARLEAEKQENDARIRAEEVANKAKEALAKEEIAALIADQVTEDVISKISEKLVNLSPEDASALMNKALEAKALTDAQEKAKLEVNDAKNRFVDKLTPLLERANEVIARYQEAPQSYETGTRDLEALPHLVEKLNAAVDDIEELKRNSVDNNLPTEDLDDKDHLIAALTTKINQLVKALKEDIAKELALIDNKKKLSTQIMKLSEKASAALSSEKTPEIFATIQHEISPIQAQLDDAMEETEKNLNIIEHSPDSDVWDLKDRLDELAVILAETKENATSKLAIIAVLNEITSNVQKLKDALNTAEKIESDPNASIENLENAVDNLKLAKDSILPHLEVAYQKLPHDAEYDALREDTLSEHFKLAEDITNAESALLERVHKIKDLEKECAELKKQILESKALLNNLPDFDLDQIKTVEGEVISSIKEQIAKIKDLAHEANKKEDPETILMEQSLDDVVKVFKNKIDEAEIRMKKDQDAKIEEKLKIETDKVAKAAEESRIAEEIKANEEAAQRKLLEEAKVKVAEESRIAEEMKANEEAAQRKVLEEALAQLEKLSTAEALIAKQIQDAEEAREKAALLAAEEAREKAALLAAEEKAKTEAEKQTAEEARIAEVDRISNENIAETELAQKYRIADENKAKQDEEIAAQRKVLEDALAKLEQLAADEALITKQIQAAAEAREKAALLAAEETRIAEEQAAEEARAAEEVKAKARTTERMNQFFQDIDDIIKHSQKICNQYKKQLQSFPDATKSRGQIEKVVNRMSSIRDNIPECKQFLIQNDIPLDALEQKKIEINEAYCLITELLNLIAADIDNEEELIANKARLLAIVKDLSTRANEALSVENTPEVFATLQLEIKPIQIELENALERYEAPPVLVDHSPESDVWDLKERLDELAVAVAETKENAITKLAVLEIVNEIKDNVQTLQKTLEDAEIIESDPTAEISQLENAVKYLEVAESSLLPQLEAAYAKLPVNPEYETFRNNTQAEQAKLVEDIQNAKNAILSRIQNINALETAILDLNKDIEDLNKTILDIPSDDLGLILGIQGDLIPDLKEKAKKIHELSLVANKDQDANKVMINDALGDSINRLEDMAVEAQRITQELADAEIQKKADDARLAEVEARIEDERLAKQKAEEEAIIAKDKAEKEAAIAKEKAEEEAKLAADKQAIEAERLAKEKADEEERIEAERIAKEQEEAKIEAEKARVEAERIAKEEAEKARIEAERIAKEETEKARIEAERIAKEEAKIAAEKQAVEDERLAKEKADEEVRLAKEQSERKIKEDISNLLAAPVNEEILQKIEAQLVSLSPEDASDLKNKALDALALHDAIEKTKLGLALAKDNLFNEIIPLLENGSSVIARYLNGPQSYELGLQDCAALPHLIEKLNKAVDEVAKLKKQLVENNLPTEDVDFKVEEIRAVNDRLGLLIDNLKKDIDAEENLIAKKKELADLVKTLSDKATNALSLQNTPDVFAAIQADISTLQDKLENALDDSDQQLQALQHSPKSDIWDLKDRLDELAVILAETKEKAASKLAIIDVANDIKENVEKLQKTLDDAEKIESDANASITDLEDAVKLLEVAKNQILPLLEADYSKLPQDPEYDTIRTNTREEQAKLSEGIQNAENAIFARIENVKNLDKALLDLSKTLDDFNKKLYEAPLSDIELIKSLQSEFLPIQESKINKIKELADIANKKDDDEKAKLENDAKDLIKYLEDKIGEAQHYAFNLAYAEIQKQAEIARIEEERIAAENKIIEDARIEAENVAEQLRVKSENDAKLEAQRLAEQARLEAQEKAKLDALKLAEQARIIAEGEARSQAEALANEARIKAEEDARIKEENKARIEAGRQAAEKAQIEAAEKTKLAEAERLAKEKEDETTKLKQEIENLIAAPVSDETIIRLEQGLVNLAPQDEDLKNILEKAKETLEKKKDILSELENQQSLIDGVEEFAKSMQEEKKAKKSKKPVLASSLDIKASGLQNSIDNIQNNIALLKDQLKPLLNKLSSDESVEPEIANQLLAKQNQISELSDYLNNQLVAKESELKDTKKVIELAPNADKLNSEISKALAASEKSSFIPDDSTKHQQLIDNLEDDKKSLENLIDQIPATIPEGNELRERSIWDLSKLMELLDKLKNALNLKALAISLFTTSKKNFDSQLGEIKKNMAKLRKAHESNDLNTIKSILESSQQDRTKLRNFMDEMKEIDRTNLPYEEIQKLDEVLLEIESMIDEIESDRAKLLTKLSELEGVEKLRQDLKTLDNELKKLIETAQITLIDAAVPPANYKSIPEKIENVVSQMKDLLKTIIPKDKVTKSCESDILTANKFSAKLLEKYKLWLLYSAERDIIIDTLDQLREDFDGIANNEELKIEDSANADLARVKHIKSQLKPLKENTLKKAVDIASDLEPLDMPSSESRYLRVDLDSVETNCANYINAYEAEAKDEHEILAILNGLMAELRQMSESIESAIGERQIYELRRMNRQLSEMRPQLHEMRENIQVRCNDRKMLRSANPEKYTSVEAYFESLHEKLVEILSTGEDAADGDQPEYDIDAAADVLAALYADRNPRDVLNEHDIPAPDLDSDSQSDFSGFEDNFGTQLEREDTDVDVNELGVDRPHGSGEMASPVPEDPGNQHHLQVARLARQRRRWQRVLRNALPLQAMLVLLLGAACLVPHCDDEYCCQLLNNFINSFDLALDNVNGPPPF</sequence>
<protein>
    <submittedName>
        <fullName evidence="2">KASH domain-containing protein</fullName>
    </submittedName>
</protein>
<evidence type="ECO:0000313" key="1">
    <source>
        <dbReference type="Proteomes" id="UP000095286"/>
    </source>
</evidence>
<organism evidence="1 2">
    <name type="scientific">Rhabditophanes sp. KR3021</name>
    <dbReference type="NCBI Taxonomy" id="114890"/>
    <lineage>
        <taxon>Eukaryota</taxon>
        <taxon>Metazoa</taxon>
        <taxon>Ecdysozoa</taxon>
        <taxon>Nematoda</taxon>
        <taxon>Chromadorea</taxon>
        <taxon>Rhabditida</taxon>
        <taxon>Tylenchina</taxon>
        <taxon>Panagrolaimomorpha</taxon>
        <taxon>Strongyloidoidea</taxon>
        <taxon>Alloionematidae</taxon>
        <taxon>Rhabditophanes</taxon>
    </lineage>
</organism>
<proteinExistence type="predicted"/>
<reference evidence="2" key="1">
    <citation type="submission" date="2016-11" db="UniProtKB">
        <authorList>
            <consortium name="WormBaseParasite"/>
        </authorList>
    </citation>
    <scope>IDENTIFICATION</scope>
    <source>
        <strain evidence="2">KR3021</strain>
    </source>
</reference>